<dbReference type="SUPFAM" id="SSF51197">
    <property type="entry name" value="Clavaminate synthase-like"/>
    <property type="match status" value="1"/>
</dbReference>
<keyword evidence="5" id="KW-0560">Oxidoreductase</keyword>
<evidence type="ECO:0000313" key="10">
    <source>
        <dbReference type="Proteomes" id="UP000604161"/>
    </source>
</evidence>
<dbReference type="Proteomes" id="UP000604161">
    <property type="component" value="Unassembled WGS sequence"/>
</dbReference>
<gene>
    <name evidence="9" type="ORF">IF202_08245</name>
</gene>
<protein>
    <submittedName>
        <fullName evidence="9">TauD/TfdA family dioxygenase</fullName>
    </submittedName>
</protein>
<sequence length="396" mass="45797">MSSADSNLEIASFTPYPITHHPVQIEKNEESITVIWDHGHKSEFHYLWLRDNCHCPQCISTATREQTFEICDVPFTIKASNAYITDDHRIVIEWDYENHVSKYHPGWLLSHCYSEEVVQTKQWKPIIWDKEKISHELPKTQSHALIESDAELLTWLRSLRDYGIGVVADVETKQSALKAITDRIAFMRESNYGTLFDVKITAGANTSANTTLRLPLHTDLSARELQPGLQFLHCLVNDATGGESIFVDGFKIAEYMREHCPEEFRDLTTIPMSFNNKDPYCDYHYRGTVIATDSNGEVTEVRHANFIRGPIDVPSHQTMALYKAYQCFILLTREPKFQLFFRLTAGEMVVFDNRRVLHARNAFDLKAGMRQLQGCYIDRDEFLSRIRILERNTELN</sequence>
<keyword evidence="3" id="KW-0479">Metal-binding</keyword>
<dbReference type="InterPro" id="IPR050411">
    <property type="entry name" value="AlphaKG_dependent_hydroxylases"/>
</dbReference>
<keyword evidence="6" id="KW-0408">Iron</keyword>
<dbReference type="Gene3D" id="3.30.2020.30">
    <property type="match status" value="1"/>
</dbReference>
<dbReference type="GO" id="GO:0051213">
    <property type="term" value="F:dioxygenase activity"/>
    <property type="evidence" value="ECO:0007669"/>
    <property type="project" value="UniProtKB-KW"/>
</dbReference>
<feature type="domain" description="TauD/TfdA-like" evidence="7">
    <location>
        <begin position="145"/>
        <end position="376"/>
    </location>
</feature>
<dbReference type="CDD" id="cd00250">
    <property type="entry name" value="CAS_like"/>
    <property type="match status" value="1"/>
</dbReference>
<evidence type="ECO:0000256" key="1">
    <source>
        <dbReference type="ARBA" id="ARBA00001954"/>
    </source>
</evidence>
<comment type="caution">
    <text evidence="9">The sequence shown here is derived from an EMBL/GenBank/DDBJ whole genome shotgun (WGS) entry which is preliminary data.</text>
</comment>
<comment type="cofactor">
    <cofactor evidence="1">
        <name>Fe(2+)</name>
        <dbReference type="ChEBI" id="CHEBI:29033"/>
    </cofactor>
</comment>
<feature type="domain" description="Gamma-butyrobetaine hydroxylase-like N-terminal" evidence="8">
    <location>
        <begin position="24"/>
        <end position="64"/>
    </location>
</feature>
<dbReference type="Gene3D" id="3.60.130.10">
    <property type="entry name" value="Clavaminate synthase-like"/>
    <property type="match status" value="1"/>
</dbReference>
<dbReference type="PANTHER" id="PTHR10696:SF25">
    <property type="entry name" value="OXIDOREDUCTASE AIM17-RELATED"/>
    <property type="match status" value="1"/>
</dbReference>
<dbReference type="EMBL" id="JACYFC010000002">
    <property type="protein sequence ID" value="MBD5771042.1"/>
    <property type="molecule type" value="Genomic_DNA"/>
</dbReference>
<dbReference type="InterPro" id="IPR003819">
    <property type="entry name" value="TauD/TfdA-like"/>
</dbReference>
<evidence type="ECO:0000256" key="2">
    <source>
        <dbReference type="ARBA" id="ARBA00008654"/>
    </source>
</evidence>
<name>A0ABR8NYB8_9GAMM</name>
<dbReference type="Pfam" id="PF02668">
    <property type="entry name" value="TauD"/>
    <property type="match status" value="1"/>
</dbReference>
<dbReference type="InterPro" id="IPR042098">
    <property type="entry name" value="TauD-like_sf"/>
</dbReference>
<keyword evidence="4 9" id="KW-0223">Dioxygenase</keyword>
<comment type="similarity">
    <text evidence="2">Belongs to the gamma-BBH/TMLD family.</text>
</comment>
<evidence type="ECO:0000256" key="4">
    <source>
        <dbReference type="ARBA" id="ARBA00022964"/>
    </source>
</evidence>
<evidence type="ECO:0000256" key="3">
    <source>
        <dbReference type="ARBA" id="ARBA00022723"/>
    </source>
</evidence>
<dbReference type="InterPro" id="IPR010376">
    <property type="entry name" value="GBBH-like_N"/>
</dbReference>
<accession>A0ABR8NYB8</accession>
<keyword evidence="10" id="KW-1185">Reference proteome</keyword>
<evidence type="ECO:0000313" key="9">
    <source>
        <dbReference type="EMBL" id="MBD5771042.1"/>
    </source>
</evidence>
<evidence type="ECO:0000259" key="7">
    <source>
        <dbReference type="Pfam" id="PF02668"/>
    </source>
</evidence>
<dbReference type="PANTHER" id="PTHR10696">
    <property type="entry name" value="GAMMA-BUTYROBETAINE HYDROXYLASE-RELATED"/>
    <property type="match status" value="1"/>
</dbReference>
<reference evidence="9 10" key="1">
    <citation type="submission" date="2020-09" db="EMBL/GenBank/DDBJ databases">
        <title>Marinomonas sp. nov., isolated from the cysticercosis algae of Qingdao, China.</title>
        <authorList>
            <person name="Sun X."/>
        </authorList>
    </citation>
    <scope>NUCLEOTIDE SEQUENCE [LARGE SCALE GENOMIC DNA]</scope>
    <source>
        <strain evidence="9 10">SM2066</strain>
    </source>
</reference>
<dbReference type="InterPro" id="IPR038492">
    <property type="entry name" value="GBBH-like_N_sf"/>
</dbReference>
<organism evidence="9 10">
    <name type="scientific">Marinomonas colpomeniae</name>
    <dbReference type="NCBI Taxonomy" id="2774408"/>
    <lineage>
        <taxon>Bacteria</taxon>
        <taxon>Pseudomonadati</taxon>
        <taxon>Pseudomonadota</taxon>
        <taxon>Gammaproteobacteria</taxon>
        <taxon>Oceanospirillales</taxon>
        <taxon>Oceanospirillaceae</taxon>
        <taxon>Marinomonas</taxon>
    </lineage>
</organism>
<evidence type="ECO:0000256" key="5">
    <source>
        <dbReference type="ARBA" id="ARBA00023002"/>
    </source>
</evidence>
<dbReference type="Pfam" id="PF06155">
    <property type="entry name" value="GBBH-like_N"/>
    <property type="match status" value="1"/>
</dbReference>
<evidence type="ECO:0000259" key="8">
    <source>
        <dbReference type="Pfam" id="PF06155"/>
    </source>
</evidence>
<proteinExistence type="inferred from homology"/>
<evidence type="ECO:0000256" key="6">
    <source>
        <dbReference type="ARBA" id="ARBA00023004"/>
    </source>
</evidence>
<dbReference type="RefSeq" id="WP_191594397.1">
    <property type="nucleotide sequence ID" value="NZ_JACYFC010000002.1"/>
</dbReference>